<feature type="transmembrane region" description="Helical" evidence="8">
    <location>
        <begin position="224"/>
        <end position="243"/>
    </location>
</feature>
<organism evidence="9 10">
    <name type="scientific">Trypanosoma cruzi</name>
    <dbReference type="NCBI Taxonomy" id="5693"/>
    <lineage>
        <taxon>Eukaryota</taxon>
        <taxon>Discoba</taxon>
        <taxon>Euglenozoa</taxon>
        <taxon>Kinetoplastea</taxon>
        <taxon>Metakinetoplastina</taxon>
        <taxon>Trypanosomatida</taxon>
        <taxon>Trypanosomatidae</taxon>
        <taxon>Trypanosoma</taxon>
        <taxon>Schizotrypanum</taxon>
    </lineage>
</organism>
<dbReference type="VEuPathDB" id="TriTrypDB:C3747_630g4"/>
<dbReference type="InterPro" id="IPR036259">
    <property type="entry name" value="MFS_trans_sf"/>
</dbReference>
<feature type="transmembrane region" description="Helical" evidence="8">
    <location>
        <begin position="133"/>
        <end position="154"/>
    </location>
</feature>
<dbReference type="PANTHER" id="PTHR23503:SF8">
    <property type="entry name" value="FACILITATED GLUCOSE TRANSPORTER PROTEIN 1"/>
    <property type="match status" value="1"/>
</dbReference>
<evidence type="ECO:0000256" key="8">
    <source>
        <dbReference type="SAM" id="Phobius"/>
    </source>
</evidence>
<dbReference type="SUPFAM" id="SSF103473">
    <property type="entry name" value="MFS general substrate transporter"/>
    <property type="match status" value="1"/>
</dbReference>
<keyword evidence="4" id="KW-0762">Sugar transport</keyword>
<feature type="transmembrane region" description="Helical" evidence="8">
    <location>
        <begin position="263"/>
        <end position="282"/>
    </location>
</feature>
<evidence type="ECO:0000256" key="2">
    <source>
        <dbReference type="ARBA" id="ARBA00010992"/>
    </source>
</evidence>
<dbReference type="VEuPathDB" id="TriTrypDB:C4B63_63g110"/>
<dbReference type="PANTHER" id="PTHR23503">
    <property type="entry name" value="SOLUTE CARRIER FAMILY 2"/>
    <property type="match status" value="1"/>
</dbReference>
<comment type="subcellular location">
    <subcellularLocation>
        <location evidence="1">Membrane</location>
        <topology evidence="1">Multi-pass membrane protein</topology>
    </subcellularLocation>
</comment>
<comment type="similarity">
    <text evidence="2">Belongs to the major facilitator superfamily. Sugar transporter (TC 2.A.1.1) family.</text>
</comment>
<dbReference type="VEuPathDB" id="TriTrypDB:TcBrA4_0071990"/>
<keyword evidence="5 8" id="KW-0812">Transmembrane</keyword>
<dbReference type="InterPro" id="IPR045263">
    <property type="entry name" value="GLUT"/>
</dbReference>
<evidence type="ECO:0000256" key="3">
    <source>
        <dbReference type="ARBA" id="ARBA00022448"/>
    </source>
</evidence>
<evidence type="ECO:0000313" key="9">
    <source>
        <dbReference type="EMBL" id="PWU89173.1"/>
    </source>
</evidence>
<keyword evidence="3" id="KW-0813">Transport</keyword>
<evidence type="ECO:0000256" key="5">
    <source>
        <dbReference type="ARBA" id="ARBA00022692"/>
    </source>
</evidence>
<dbReference type="GO" id="GO:0015149">
    <property type="term" value="F:hexose transmembrane transporter activity"/>
    <property type="evidence" value="ECO:0007669"/>
    <property type="project" value="TreeGrafter"/>
</dbReference>
<evidence type="ECO:0000256" key="7">
    <source>
        <dbReference type="ARBA" id="ARBA00023136"/>
    </source>
</evidence>
<accession>A0A2V2V454</accession>
<dbReference type="AlphaFoldDB" id="A0A2V2V454"/>
<feature type="transmembrane region" description="Helical" evidence="8">
    <location>
        <begin position="160"/>
        <end position="178"/>
    </location>
</feature>
<dbReference type="Pfam" id="PF00083">
    <property type="entry name" value="Sugar_tr"/>
    <property type="match status" value="1"/>
</dbReference>
<dbReference type="GO" id="GO:0016020">
    <property type="term" value="C:membrane"/>
    <property type="evidence" value="ECO:0007669"/>
    <property type="project" value="UniProtKB-SubCell"/>
</dbReference>
<name>A0A2V2V454_TRYCR</name>
<protein>
    <submittedName>
        <fullName evidence="9">Putative hexose transporter</fullName>
    </submittedName>
</protein>
<sequence>MPSKKQTDVSGGDRQPDETLTFCSLENLKVAQVQVVGGTLNGFSIGFVAVYAYFYLISTDCSMYKKEVACNRVLNAECSWNKTRGECGWNGFTCFWGHGKDKTPCLDDSRCKWVYSDEECKNPTGYSSSYNGIFAGAMIVGAMIGSIYAGQFAARFGHKVSFLIVGIVGVVSSVMYHVSSATNEFWVLCVGRLLIGVVLGLVNVACPMYVDQNAHPKFLHVDGVLFQVFTTFGIMFAAAMGLAIGQSVNFDKDIKMDARMQGYCAFSTLLSVLMVALGIFLGESKTKFTSGKHEDDGTALDPNEYSYCRCLDLWRWDCDFRDAATDWHQCRDELRAKDYGQLGDGASCGQLRGDGVELCDNSRLDSTCPGPHDAPAVSWCLACGVGLVSAPVRGPCVPRRCR</sequence>
<proteinExistence type="inferred from homology"/>
<dbReference type="InterPro" id="IPR003663">
    <property type="entry name" value="Sugar/inositol_transpt"/>
</dbReference>
<reference evidence="9 10" key="1">
    <citation type="journal article" date="2018" name="Microb. Genom.">
        <title>Expanding an expanded genome: long-read sequencing of Trypanosoma cruzi.</title>
        <authorList>
            <person name="Berna L."/>
            <person name="Rodriguez M."/>
            <person name="Chiribao M.L."/>
            <person name="Parodi-Talice A."/>
            <person name="Pita S."/>
            <person name="Rijo G."/>
            <person name="Alvarez-Valin F."/>
            <person name="Robello C."/>
        </authorList>
    </citation>
    <scope>NUCLEOTIDE SEQUENCE [LARGE SCALE GENOMIC DNA]</scope>
    <source>
        <strain evidence="9 10">Dm28c</strain>
    </source>
</reference>
<dbReference type="EMBL" id="PRFA01000063">
    <property type="protein sequence ID" value="PWU89173.1"/>
    <property type="molecule type" value="Genomic_DNA"/>
</dbReference>
<keyword evidence="6 8" id="KW-1133">Transmembrane helix</keyword>
<dbReference type="InterPro" id="IPR005828">
    <property type="entry name" value="MFS_sugar_transport-like"/>
</dbReference>
<evidence type="ECO:0000256" key="1">
    <source>
        <dbReference type="ARBA" id="ARBA00004141"/>
    </source>
</evidence>
<dbReference type="VEuPathDB" id="TriTrypDB:TcG_08282"/>
<dbReference type="Proteomes" id="UP000246121">
    <property type="component" value="Unassembled WGS sequence"/>
</dbReference>
<evidence type="ECO:0000256" key="4">
    <source>
        <dbReference type="ARBA" id="ARBA00022597"/>
    </source>
</evidence>
<evidence type="ECO:0000256" key="6">
    <source>
        <dbReference type="ARBA" id="ARBA00022989"/>
    </source>
</evidence>
<dbReference type="Gene3D" id="1.20.1250.20">
    <property type="entry name" value="MFS general substrate transporter like domains"/>
    <property type="match status" value="1"/>
</dbReference>
<evidence type="ECO:0000313" key="10">
    <source>
        <dbReference type="Proteomes" id="UP000246121"/>
    </source>
</evidence>
<comment type="caution">
    <text evidence="9">The sequence shown here is derived from an EMBL/GenBank/DDBJ whole genome shotgun (WGS) entry which is preliminary data.</text>
</comment>
<feature type="transmembrane region" description="Helical" evidence="8">
    <location>
        <begin position="185"/>
        <end position="204"/>
    </location>
</feature>
<gene>
    <name evidence="9" type="ORF">C4B63_63g110</name>
</gene>
<feature type="transmembrane region" description="Helical" evidence="8">
    <location>
        <begin position="35"/>
        <end position="56"/>
    </location>
</feature>
<keyword evidence="7 8" id="KW-0472">Membrane</keyword>
<dbReference type="PRINTS" id="PR00171">
    <property type="entry name" value="SUGRTRNSPORT"/>
</dbReference>